<evidence type="ECO:0000256" key="3">
    <source>
        <dbReference type="ARBA" id="ARBA00022448"/>
    </source>
</evidence>
<dbReference type="InterPro" id="IPR002524">
    <property type="entry name" value="Cation_efflux"/>
</dbReference>
<dbReference type="SUPFAM" id="SSF160240">
    <property type="entry name" value="Cation efflux protein cytoplasmic domain-like"/>
    <property type="match status" value="1"/>
</dbReference>
<proteinExistence type="inferred from homology"/>
<dbReference type="InterPro" id="IPR050681">
    <property type="entry name" value="CDF/SLC30A"/>
</dbReference>
<keyword evidence="4 9" id="KW-0812">Transmembrane</keyword>
<dbReference type="NCBIfam" id="TIGR01297">
    <property type="entry name" value="CDF"/>
    <property type="match status" value="1"/>
</dbReference>
<evidence type="ECO:0000313" key="12">
    <source>
        <dbReference type="EMBL" id="RAJ26053.1"/>
    </source>
</evidence>
<dbReference type="InterPro" id="IPR058533">
    <property type="entry name" value="Cation_efflux_TM"/>
</dbReference>
<evidence type="ECO:0000256" key="9">
    <source>
        <dbReference type="SAM" id="Phobius"/>
    </source>
</evidence>
<dbReference type="Proteomes" id="UP000249754">
    <property type="component" value="Unassembled WGS sequence"/>
</dbReference>
<keyword evidence="7" id="KW-0406">Ion transport</keyword>
<evidence type="ECO:0000256" key="7">
    <source>
        <dbReference type="ARBA" id="ARBA00023065"/>
    </source>
</evidence>
<keyword evidence="5" id="KW-0862">Zinc</keyword>
<dbReference type="InterPro" id="IPR036837">
    <property type="entry name" value="Cation_efflux_CTD_sf"/>
</dbReference>
<evidence type="ECO:0000313" key="13">
    <source>
        <dbReference type="Proteomes" id="UP000249754"/>
    </source>
</evidence>
<comment type="subcellular location">
    <subcellularLocation>
        <location evidence="1">Membrane</location>
        <topology evidence="1">Multi-pass membrane protein</topology>
    </subcellularLocation>
</comment>
<dbReference type="Pfam" id="PF01545">
    <property type="entry name" value="Cation_efflux"/>
    <property type="match status" value="1"/>
</dbReference>
<evidence type="ECO:0000256" key="8">
    <source>
        <dbReference type="ARBA" id="ARBA00023136"/>
    </source>
</evidence>
<feature type="transmembrane region" description="Helical" evidence="9">
    <location>
        <begin position="119"/>
        <end position="138"/>
    </location>
</feature>
<feature type="domain" description="Cation efflux protein cytoplasmic" evidence="11">
    <location>
        <begin position="212"/>
        <end position="286"/>
    </location>
</feature>
<dbReference type="Pfam" id="PF16916">
    <property type="entry name" value="ZT_dimer"/>
    <property type="match status" value="1"/>
</dbReference>
<dbReference type="GO" id="GO:0005385">
    <property type="term" value="F:zinc ion transmembrane transporter activity"/>
    <property type="evidence" value="ECO:0007669"/>
    <property type="project" value="TreeGrafter"/>
</dbReference>
<accession>A0A327SEG2</accession>
<feature type="transmembrane region" description="Helical" evidence="9">
    <location>
        <begin position="79"/>
        <end position="103"/>
    </location>
</feature>
<evidence type="ECO:0000256" key="4">
    <source>
        <dbReference type="ARBA" id="ARBA00022692"/>
    </source>
</evidence>
<keyword evidence="3" id="KW-0813">Transport</keyword>
<comment type="caution">
    <text evidence="12">The sequence shown here is derived from an EMBL/GenBank/DDBJ whole genome shotgun (WGS) entry which is preliminary data.</text>
</comment>
<dbReference type="AlphaFoldDB" id="A0A327SEG2"/>
<feature type="transmembrane region" description="Helical" evidence="9">
    <location>
        <begin position="159"/>
        <end position="177"/>
    </location>
</feature>
<dbReference type="InterPro" id="IPR027470">
    <property type="entry name" value="Cation_efflux_CTD"/>
</dbReference>
<organism evidence="12 13">
    <name type="scientific">Pedobacter cryoconitis</name>
    <dbReference type="NCBI Taxonomy" id="188932"/>
    <lineage>
        <taxon>Bacteria</taxon>
        <taxon>Pseudomonadati</taxon>
        <taxon>Bacteroidota</taxon>
        <taxon>Sphingobacteriia</taxon>
        <taxon>Sphingobacteriales</taxon>
        <taxon>Sphingobacteriaceae</taxon>
        <taxon>Pedobacter</taxon>
    </lineage>
</organism>
<protein>
    <submittedName>
        <fullName evidence="12">Cobalt-zinc-cadmium efflux system protein</fullName>
    </submittedName>
</protein>
<name>A0A327SEG2_9SPHI</name>
<evidence type="ECO:0000256" key="6">
    <source>
        <dbReference type="ARBA" id="ARBA00022989"/>
    </source>
</evidence>
<evidence type="ECO:0000256" key="5">
    <source>
        <dbReference type="ARBA" id="ARBA00022906"/>
    </source>
</evidence>
<feature type="transmembrane region" description="Helical" evidence="9">
    <location>
        <begin position="50"/>
        <end position="67"/>
    </location>
</feature>
<dbReference type="EMBL" id="QLLR01000025">
    <property type="protein sequence ID" value="RAJ26053.1"/>
    <property type="molecule type" value="Genomic_DNA"/>
</dbReference>
<evidence type="ECO:0000259" key="10">
    <source>
        <dbReference type="Pfam" id="PF01545"/>
    </source>
</evidence>
<evidence type="ECO:0000256" key="2">
    <source>
        <dbReference type="ARBA" id="ARBA00008873"/>
    </source>
</evidence>
<dbReference type="GO" id="GO:0005886">
    <property type="term" value="C:plasma membrane"/>
    <property type="evidence" value="ECO:0007669"/>
    <property type="project" value="TreeGrafter"/>
</dbReference>
<dbReference type="InterPro" id="IPR027469">
    <property type="entry name" value="Cation_efflux_TMD_sf"/>
</dbReference>
<dbReference type="RefSeq" id="WP_111635364.1">
    <property type="nucleotide sequence ID" value="NZ_QLLR01000025.1"/>
</dbReference>
<reference evidence="12 13" key="1">
    <citation type="submission" date="2018-06" db="EMBL/GenBank/DDBJ databases">
        <title>Genomic Encyclopedia of Archaeal and Bacterial Type Strains, Phase II (KMG-II): from individual species to whole genera.</title>
        <authorList>
            <person name="Goeker M."/>
        </authorList>
    </citation>
    <scope>NUCLEOTIDE SEQUENCE [LARGE SCALE GENOMIC DNA]</scope>
    <source>
        <strain evidence="12 13">DSM 14825</strain>
    </source>
</reference>
<keyword evidence="8 9" id="KW-0472">Membrane</keyword>
<dbReference type="PANTHER" id="PTHR11562">
    <property type="entry name" value="CATION EFFLUX PROTEIN/ ZINC TRANSPORTER"/>
    <property type="match status" value="1"/>
</dbReference>
<dbReference type="Gene3D" id="1.20.1510.10">
    <property type="entry name" value="Cation efflux protein transmembrane domain"/>
    <property type="match status" value="1"/>
</dbReference>
<gene>
    <name evidence="12" type="ORF">LY11_03986</name>
</gene>
<dbReference type="PANTHER" id="PTHR11562:SF17">
    <property type="entry name" value="RE54080P-RELATED"/>
    <property type="match status" value="1"/>
</dbReference>
<feature type="domain" description="Cation efflux protein transmembrane" evidence="10">
    <location>
        <begin position="18"/>
        <end position="208"/>
    </location>
</feature>
<keyword evidence="6 9" id="KW-1133">Transmembrane helix</keyword>
<evidence type="ECO:0000256" key="1">
    <source>
        <dbReference type="ARBA" id="ARBA00004141"/>
    </source>
</evidence>
<feature type="transmembrane region" description="Helical" evidence="9">
    <location>
        <begin position="20"/>
        <end position="38"/>
    </location>
</feature>
<evidence type="ECO:0000259" key="11">
    <source>
        <dbReference type="Pfam" id="PF16916"/>
    </source>
</evidence>
<sequence>MEREGTISQASKNKGRLKIVLGFTLLYLIIEVIGGIMTKSLALLADAGHMLTDVGGLALALIAINYAERKATAERTYGYYRAEILAALANAVVLIGISLYILYEAYLRFLDPPKVESKVMIAVAAVGLVVNIAGMLILRKSSSESLNMKGAYFEVLSDMLTSIGVIAAGIIMLATGWYYADPLLSAGIGLFILPRTWILLKESISILLEGIPKDVNMAELRSTILQVEDVGGIHDLHVWVLTSGVNAMTAHIVLKEGAEGQQVLSALQKHITENFKITHTTLQLEEPGFKEEQTHL</sequence>
<comment type="similarity">
    <text evidence="2">Belongs to the cation diffusion facilitator (CDF) transporter (TC 2.A.4) family. SLC30A subfamily.</text>
</comment>
<keyword evidence="5" id="KW-0864">Zinc transport</keyword>
<dbReference type="SUPFAM" id="SSF161111">
    <property type="entry name" value="Cation efflux protein transmembrane domain-like"/>
    <property type="match status" value="1"/>
</dbReference>
<dbReference type="OrthoDB" id="9809646at2"/>